<evidence type="ECO:0000256" key="5">
    <source>
        <dbReference type="ARBA" id="ARBA00016531"/>
    </source>
</evidence>
<accession>A0ABY4MTY2</accession>
<dbReference type="EC" id="1.1.1.23" evidence="4 12"/>
<evidence type="ECO:0000256" key="7">
    <source>
        <dbReference type="ARBA" id="ARBA00022833"/>
    </source>
</evidence>
<comment type="function">
    <text evidence="1 12">Catalyzes the sequential NAD-dependent oxidations of L-histidinol to L-histidinaldehyde and then to L-histidine.</text>
</comment>
<feature type="active site" description="Proton acceptor" evidence="12">
    <location>
        <position position="332"/>
    </location>
</feature>
<keyword evidence="8 12" id="KW-0560">Oxidoreductase</keyword>
<evidence type="ECO:0000256" key="2">
    <source>
        <dbReference type="ARBA" id="ARBA00004940"/>
    </source>
</evidence>
<dbReference type="PRINTS" id="PR00083">
    <property type="entry name" value="HOLDHDRGNASE"/>
</dbReference>
<evidence type="ECO:0000256" key="6">
    <source>
        <dbReference type="ARBA" id="ARBA00022723"/>
    </source>
</evidence>
<evidence type="ECO:0000256" key="12">
    <source>
        <dbReference type="HAMAP-Rule" id="MF_01024"/>
    </source>
</evidence>
<feature type="binding site" evidence="12">
    <location>
        <position position="420"/>
    </location>
    <ligand>
        <name>substrate</name>
    </ligand>
</feature>
<comment type="similarity">
    <text evidence="3 12 13 14">Belongs to the histidinol dehydrogenase family.</text>
</comment>
<feature type="binding site" evidence="12">
    <location>
        <position position="266"/>
    </location>
    <ligand>
        <name>substrate</name>
    </ligand>
</feature>
<dbReference type="SUPFAM" id="SSF53720">
    <property type="entry name" value="ALDH-like"/>
    <property type="match status" value="1"/>
</dbReference>
<evidence type="ECO:0000256" key="8">
    <source>
        <dbReference type="ARBA" id="ARBA00023002"/>
    </source>
</evidence>
<feature type="active site" description="Proton acceptor" evidence="12">
    <location>
        <position position="333"/>
    </location>
</feature>
<proteinExistence type="inferred from homology"/>
<evidence type="ECO:0000256" key="11">
    <source>
        <dbReference type="ARBA" id="ARBA00049489"/>
    </source>
</evidence>
<comment type="cofactor">
    <cofactor evidence="12">
        <name>Zn(2+)</name>
        <dbReference type="ChEBI" id="CHEBI:29105"/>
    </cofactor>
    <text evidence="12">Binds 1 zinc ion per subunit.</text>
</comment>
<feature type="binding site" evidence="12">
    <location>
        <position position="333"/>
    </location>
    <ligand>
        <name>substrate</name>
    </ligand>
</feature>
<evidence type="ECO:0000256" key="10">
    <source>
        <dbReference type="ARBA" id="ARBA00023102"/>
    </source>
</evidence>
<keyword evidence="12" id="KW-0028">Amino-acid biosynthesis</keyword>
<feature type="binding site" evidence="12">
    <location>
        <position position="425"/>
    </location>
    <ligand>
        <name>substrate</name>
    </ligand>
</feature>
<evidence type="ECO:0000256" key="14">
    <source>
        <dbReference type="RuleBase" id="RU004175"/>
    </source>
</evidence>
<keyword evidence="7 12" id="KW-0862">Zinc</keyword>
<evidence type="ECO:0000256" key="13">
    <source>
        <dbReference type="PIRNR" id="PIRNR000099"/>
    </source>
</evidence>
<dbReference type="PROSITE" id="PS00611">
    <property type="entry name" value="HISOL_DEHYDROGENASE"/>
    <property type="match status" value="1"/>
</dbReference>
<reference evidence="15" key="1">
    <citation type="submission" date="2022-05" db="EMBL/GenBank/DDBJ databases">
        <title>Complete genome sequence of toluene-degrading Gulosibacter sediminis strain ACHW.36C.</title>
        <authorList>
            <person name="Wai A.C."/>
            <person name="Lai G.K."/>
            <person name="Griffin S.D."/>
            <person name="Leung F.C."/>
        </authorList>
    </citation>
    <scope>NUCLEOTIDE SEQUENCE [LARGE SCALE GENOMIC DNA]</scope>
    <source>
        <strain evidence="15">ACHW.36C</strain>
    </source>
</reference>
<dbReference type="NCBIfam" id="TIGR00069">
    <property type="entry name" value="hisD"/>
    <property type="match status" value="1"/>
</dbReference>
<evidence type="ECO:0000313" key="15">
    <source>
        <dbReference type="EMBL" id="UQN13881.1"/>
    </source>
</evidence>
<feature type="binding site" evidence="12">
    <location>
        <position position="366"/>
    </location>
    <ligand>
        <name>substrate</name>
    </ligand>
</feature>
<comment type="caution">
    <text evidence="12">Lacks conserved residue(s) required for the propagation of feature annotation.</text>
</comment>
<dbReference type="Gene3D" id="1.20.5.1300">
    <property type="match status" value="1"/>
</dbReference>
<feature type="binding site" evidence="12">
    <location>
        <position position="266"/>
    </location>
    <ligand>
        <name>Zn(2+)</name>
        <dbReference type="ChEBI" id="CHEBI:29105"/>
    </ligand>
</feature>
<evidence type="ECO:0000256" key="4">
    <source>
        <dbReference type="ARBA" id="ARBA00012965"/>
    </source>
</evidence>
<keyword evidence="6 12" id="KW-0479">Metal-binding</keyword>
<dbReference type="InterPro" id="IPR016161">
    <property type="entry name" value="Ald_DH/histidinol_DH"/>
</dbReference>
<dbReference type="PANTHER" id="PTHR21256">
    <property type="entry name" value="HISTIDINOL DEHYDROGENASE HDH"/>
    <property type="match status" value="1"/>
</dbReference>
<feature type="binding site" evidence="12">
    <location>
        <position position="425"/>
    </location>
    <ligand>
        <name>Zn(2+)</name>
        <dbReference type="ChEBI" id="CHEBI:29105"/>
    </ligand>
</feature>
<name>A0ABY4MTY2_9MICO</name>
<comment type="catalytic activity">
    <reaction evidence="11 12">
        <text>L-histidinol + 2 NAD(+) + H2O = L-histidine + 2 NADH + 3 H(+)</text>
        <dbReference type="Rhea" id="RHEA:20641"/>
        <dbReference type="ChEBI" id="CHEBI:15377"/>
        <dbReference type="ChEBI" id="CHEBI:15378"/>
        <dbReference type="ChEBI" id="CHEBI:57540"/>
        <dbReference type="ChEBI" id="CHEBI:57595"/>
        <dbReference type="ChEBI" id="CHEBI:57699"/>
        <dbReference type="ChEBI" id="CHEBI:57945"/>
        <dbReference type="EC" id="1.1.1.23"/>
    </reaction>
</comment>
<dbReference type="InterPro" id="IPR012131">
    <property type="entry name" value="Hstdl_DH"/>
</dbReference>
<dbReference type="InterPro" id="IPR001692">
    <property type="entry name" value="Histidinol_DH_CS"/>
</dbReference>
<feature type="binding site" evidence="12">
    <location>
        <position position="241"/>
    </location>
    <ligand>
        <name>substrate</name>
    </ligand>
</feature>
<feature type="binding site" evidence="12">
    <location>
        <position position="263"/>
    </location>
    <ligand>
        <name>substrate</name>
    </ligand>
</feature>
<dbReference type="HAMAP" id="MF_01024">
    <property type="entry name" value="HisD"/>
    <property type="match status" value="1"/>
</dbReference>
<dbReference type="GO" id="GO:0004399">
    <property type="term" value="F:histidinol dehydrogenase activity"/>
    <property type="evidence" value="ECO:0007669"/>
    <property type="project" value="UniProtKB-EC"/>
</dbReference>
<organism evidence="15">
    <name type="scientific">Gulosibacter sediminis</name>
    <dbReference type="NCBI Taxonomy" id="1729695"/>
    <lineage>
        <taxon>Bacteria</taxon>
        <taxon>Bacillati</taxon>
        <taxon>Actinomycetota</taxon>
        <taxon>Actinomycetes</taxon>
        <taxon>Micrococcales</taxon>
        <taxon>Microbacteriaceae</taxon>
        <taxon>Gulosibacter</taxon>
    </lineage>
</organism>
<dbReference type="Gene3D" id="3.40.50.1980">
    <property type="entry name" value="Nitrogenase molybdenum iron protein domain"/>
    <property type="match status" value="2"/>
</dbReference>
<dbReference type="PIRSF" id="PIRSF000099">
    <property type="entry name" value="Histidinol_dh"/>
    <property type="match status" value="1"/>
</dbReference>
<dbReference type="EMBL" id="CP097160">
    <property type="protein sequence ID" value="UQN13881.1"/>
    <property type="molecule type" value="Genomic_DNA"/>
</dbReference>
<dbReference type="InterPro" id="IPR022695">
    <property type="entry name" value="Histidinol_DH_monofunct"/>
</dbReference>
<dbReference type="PANTHER" id="PTHR21256:SF2">
    <property type="entry name" value="HISTIDINE BIOSYNTHESIS TRIFUNCTIONAL PROTEIN"/>
    <property type="match status" value="1"/>
</dbReference>
<dbReference type="CDD" id="cd06572">
    <property type="entry name" value="Histidinol_dh"/>
    <property type="match status" value="1"/>
</dbReference>
<feature type="binding site" evidence="12">
    <location>
        <position position="366"/>
    </location>
    <ligand>
        <name>Zn(2+)</name>
        <dbReference type="ChEBI" id="CHEBI:29105"/>
    </ligand>
</feature>
<keyword evidence="9 12" id="KW-0520">NAD</keyword>
<protein>
    <recommendedName>
        <fullName evidence="5 12">Histidinol dehydrogenase</fullName>
        <shortName evidence="12">HDH</shortName>
        <ecNumber evidence="4 12">1.1.1.23</ecNumber>
    </recommendedName>
</protein>
<gene>
    <name evidence="12 15" type="primary">hisD</name>
    <name evidence="15" type="ORF">M3M28_07320</name>
</gene>
<keyword evidence="10 12" id="KW-0368">Histidine biosynthesis</keyword>
<comment type="pathway">
    <text evidence="2 12">Amino-acid biosynthesis; L-histidine biosynthesis; L-histidine from 5-phospho-alpha-D-ribose 1-diphosphate: step 9/9.</text>
</comment>
<evidence type="ECO:0000256" key="9">
    <source>
        <dbReference type="ARBA" id="ARBA00023027"/>
    </source>
</evidence>
<feature type="binding site" evidence="12">
    <location>
        <position position="263"/>
    </location>
    <ligand>
        <name>Zn(2+)</name>
        <dbReference type="ChEBI" id="CHEBI:29105"/>
    </ligand>
</feature>
<sequence>MIQLIDLRGRDLSVAQLRAALPRPEVDVSRALAGATQLIQDVREHGADALREQAEKFDGVRPEHIRVPQAAIDEAVAGLDAQVRAGLDEMIRRVRLGSAAQVPPPARTELASGAVVEQRWQPVDRVGLYVPGGKAVYPSSVVMNVVPAQAAGVPSIALASPAQAEFGGLPHPTILAAAGILGVTEVYAMGGAGAIGALAYGVAELDLEPVNVITGPGNVWVAAAKRAVSAQVGIDAEAGPTEILIIADETARPQLVAADLLSQAEHDELAAAVLVTDSQAFADAVASELEALAAATRHAERVQISLSGQQSAIVLVDDIAAACAVSNVYGPEHLEIHTADDDATLRGITNAGAIFLGPNSPVPLGDYIAGSNHVLPTGGQSAHSAGLGAYTFLRAQQIIRYDAAALADVADRLSAVALAEDLPAHAASVTARATTGE</sequence>
<dbReference type="Pfam" id="PF00815">
    <property type="entry name" value="Histidinol_dh"/>
    <property type="match status" value="1"/>
</dbReference>
<evidence type="ECO:0000256" key="3">
    <source>
        <dbReference type="ARBA" id="ARBA00010178"/>
    </source>
</evidence>
<evidence type="ECO:0000256" key="1">
    <source>
        <dbReference type="ARBA" id="ARBA00003850"/>
    </source>
</evidence>